<dbReference type="InterPro" id="IPR039353">
    <property type="entry name" value="TF_Adf1"/>
</dbReference>
<accession>A0A8R1IHB5</accession>
<feature type="compositionally biased region" description="Polar residues" evidence="1">
    <location>
        <begin position="26"/>
        <end position="39"/>
    </location>
</feature>
<name>A0A8R1IHB5_CAEJA</name>
<dbReference type="AlphaFoldDB" id="A0A8R1IHB5"/>
<organism evidence="3 4">
    <name type="scientific">Caenorhabditis japonica</name>
    <dbReference type="NCBI Taxonomy" id="281687"/>
    <lineage>
        <taxon>Eukaryota</taxon>
        <taxon>Metazoa</taxon>
        <taxon>Ecdysozoa</taxon>
        <taxon>Nematoda</taxon>
        <taxon>Chromadorea</taxon>
        <taxon>Rhabditida</taxon>
        <taxon>Rhabditina</taxon>
        <taxon>Rhabditomorpha</taxon>
        <taxon>Rhabditoidea</taxon>
        <taxon>Rhabditidae</taxon>
        <taxon>Peloderinae</taxon>
        <taxon>Caenorhabditis</taxon>
    </lineage>
</organism>
<feature type="region of interest" description="Disordered" evidence="1">
    <location>
        <begin position="1"/>
        <end position="43"/>
    </location>
</feature>
<evidence type="ECO:0000313" key="4">
    <source>
        <dbReference type="Proteomes" id="UP000005237"/>
    </source>
</evidence>
<dbReference type="Proteomes" id="UP000005237">
    <property type="component" value="Unassembled WGS sequence"/>
</dbReference>
<proteinExistence type="predicted"/>
<feature type="domain" description="MADF" evidence="2">
    <location>
        <begin position="123"/>
        <end position="219"/>
    </location>
</feature>
<reference evidence="4" key="1">
    <citation type="submission" date="2010-08" db="EMBL/GenBank/DDBJ databases">
        <authorList>
            <consortium name="Caenorhabditis japonica Sequencing Consortium"/>
            <person name="Wilson R.K."/>
        </authorList>
    </citation>
    <scope>NUCLEOTIDE SEQUENCE [LARGE SCALE GENOMIC DNA]</scope>
    <source>
        <strain evidence="4">DF5081</strain>
    </source>
</reference>
<sequence>MNRALPEYSENHEESKTRKRTFAEGSRSTLGGSQQSYSPHSRLFTVDSSPLRRHTLPAKSIKIEQNEFEDEEEEEIEDNNYFVNKGGRSRKFLKTDTIDLVTTPYYIILHQSYLQYPPQNVEFFIDLVYKNAELWDPAHYNFRNQQHKIRLFDEIEQTCHQFMPRGRVHGRVAQQRWMELKKMYFDHRRKVRNARSGSGASHDAFIYGEKLRFLDLDLSKENVENAYVVGNEKFGIAEIPKLKADAIVKNDSNIGKNDRISDLVAEFNESSTLFKDFLSTEMRKGEVAKKQYCGSERICAVFKEHVKNLSPIGIIAEEAKVINFITSLSSSSNYSSPIQPSISSPKDPNLNALSLDSDLFSSLISDDL</sequence>
<protein>
    <submittedName>
        <fullName evidence="3">MADF domain-containing protein</fullName>
    </submittedName>
</protein>
<reference evidence="3" key="2">
    <citation type="submission" date="2022-06" db="UniProtKB">
        <authorList>
            <consortium name="EnsemblMetazoa"/>
        </authorList>
    </citation>
    <scope>IDENTIFICATION</scope>
    <source>
        <strain evidence="3">DF5081</strain>
    </source>
</reference>
<dbReference type="PANTHER" id="PTHR12243">
    <property type="entry name" value="MADF DOMAIN TRANSCRIPTION FACTOR"/>
    <property type="match status" value="1"/>
</dbReference>
<evidence type="ECO:0000259" key="2">
    <source>
        <dbReference type="PROSITE" id="PS51029"/>
    </source>
</evidence>
<evidence type="ECO:0000313" key="3">
    <source>
        <dbReference type="EnsemblMetazoa" id="CJA36177.1"/>
    </source>
</evidence>
<keyword evidence="4" id="KW-1185">Reference proteome</keyword>
<dbReference type="EnsemblMetazoa" id="CJA36177.1">
    <property type="protein sequence ID" value="CJA36177.1"/>
    <property type="gene ID" value="WBGene00212024"/>
</dbReference>
<dbReference type="Pfam" id="PF10545">
    <property type="entry name" value="MADF_DNA_bdg"/>
    <property type="match status" value="1"/>
</dbReference>
<dbReference type="InterPro" id="IPR006578">
    <property type="entry name" value="MADF-dom"/>
</dbReference>
<dbReference type="PANTHER" id="PTHR12243:SF67">
    <property type="entry name" value="COREPRESSOR OF PANGOLIN, ISOFORM A-RELATED"/>
    <property type="match status" value="1"/>
</dbReference>
<dbReference type="PROSITE" id="PS51029">
    <property type="entry name" value="MADF"/>
    <property type="match status" value="1"/>
</dbReference>
<dbReference type="SMART" id="SM00595">
    <property type="entry name" value="MADF"/>
    <property type="match status" value="1"/>
</dbReference>
<evidence type="ECO:0000256" key="1">
    <source>
        <dbReference type="SAM" id="MobiDB-lite"/>
    </source>
</evidence>